<dbReference type="EMBL" id="BAAASZ010000020">
    <property type="protein sequence ID" value="GAA2440689.1"/>
    <property type="molecule type" value="Genomic_DNA"/>
</dbReference>
<dbReference type="InterPro" id="IPR018584">
    <property type="entry name" value="GT87"/>
</dbReference>
<evidence type="ECO:0000256" key="8">
    <source>
        <dbReference type="SAM" id="MobiDB-lite"/>
    </source>
</evidence>
<evidence type="ECO:0000256" key="3">
    <source>
        <dbReference type="ARBA" id="ARBA00022679"/>
    </source>
</evidence>
<evidence type="ECO:0000313" key="10">
    <source>
        <dbReference type="EMBL" id="GAA2440689.1"/>
    </source>
</evidence>
<feature type="transmembrane region" description="Helical" evidence="9">
    <location>
        <begin position="103"/>
        <end position="124"/>
    </location>
</feature>
<feature type="region of interest" description="Disordered" evidence="8">
    <location>
        <begin position="438"/>
        <end position="466"/>
    </location>
</feature>
<keyword evidence="11" id="KW-1185">Reference proteome</keyword>
<comment type="similarity">
    <text evidence="7">Belongs to the glycosyltransferase 87 family.</text>
</comment>
<evidence type="ECO:0000256" key="2">
    <source>
        <dbReference type="ARBA" id="ARBA00022475"/>
    </source>
</evidence>
<keyword evidence="2" id="KW-1003">Cell membrane</keyword>
<feature type="transmembrane region" description="Helical" evidence="9">
    <location>
        <begin position="369"/>
        <end position="389"/>
    </location>
</feature>
<comment type="caution">
    <text evidence="10">The sequence shown here is derived from an EMBL/GenBank/DDBJ whole genome shotgun (WGS) entry which is preliminary data.</text>
</comment>
<organism evidence="10 11">
    <name type="scientific">Streptomyces macrosporus</name>
    <dbReference type="NCBI Taxonomy" id="44032"/>
    <lineage>
        <taxon>Bacteria</taxon>
        <taxon>Bacillati</taxon>
        <taxon>Actinomycetota</taxon>
        <taxon>Actinomycetes</taxon>
        <taxon>Kitasatosporales</taxon>
        <taxon>Streptomycetaceae</taxon>
        <taxon>Streptomyces</taxon>
    </lineage>
</organism>
<dbReference type="Proteomes" id="UP001501638">
    <property type="component" value="Unassembled WGS sequence"/>
</dbReference>
<keyword evidence="6 9" id="KW-0472">Membrane</keyword>
<evidence type="ECO:0000313" key="11">
    <source>
        <dbReference type="Proteomes" id="UP001501638"/>
    </source>
</evidence>
<evidence type="ECO:0000256" key="6">
    <source>
        <dbReference type="ARBA" id="ARBA00023136"/>
    </source>
</evidence>
<feature type="transmembrane region" description="Helical" evidence="9">
    <location>
        <begin position="294"/>
        <end position="316"/>
    </location>
</feature>
<evidence type="ECO:0000256" key="1">
    <source>
        <dbReference type="ARBA" id="ARBA00004651"/>
    </source>
</evidence>
<evidence type="ECO:0008006" key="12">
    <source>
        <dbReference type="Google" id="ProtNLM"/>
    </source>
</evidence>
<feature type="transmembrane region" description="Helical" evidence="9">
    <location>
        <begin position="226"/>
        <end position="248"/>
    </location>
</feature>
<keyword evidence="4 9" id="KW-0812">Transmembrane</keyword>
<accession>A0ABN3JUI2</accession>
<name>A0ABN3JUI2_9ACTN</name>
<evidence type="ECO:0000256" key="9">
    <source>
        <dbReference type="SAM" id="Phobius"/>
    </source>
</evidence>
<feature type="transmembrane region" description="Helical" evidence="9">
    <location>
        <begin position="178"/>
        <end position="205"/>
    </location>
</feature>
<feature type="compositionally biased region" description="Low complexity" evidence="8">
    <location>
        <begin position="455"/>
        <end position="466"/>
    </location>
</feature>
<evidence type="ECO:0000256" key="7">
    <source>
        <dbReference type="ARBA" id="ARBA00024033"/>
    </source>
</evidence>
<proteinExistence type="inferred from homology"/>
<gene>
    <name evidence="10" type="ORF">GCM10010405_25070</name>
</gene>
<feature type="transmembrane region" description="Helical" evidence="9">
    <location>
        <begin position="136"/>
        <end position="158"/>
    </location>
</feature>
<evidence type="ECO:0000256" key="5">
    <source>
        <dbReference type="ARBA" id="ARBA00022989"/>
    </source>
</evidence>
<feature type="transmembrane region" description="Helical" evidence="9">
    <location>
        <begin position="409"/>
        <end position="430"/>
    </location>
</feature>
<sequence length="466" mass="50102">MSTLQPIADRRDLAARGYPLRRPTRIAAVLCLLSFTAFLAAQRAADVSMIDLMVYRAEGWTARTGGDLYAMRATHAELPMTYPPFAALLFIPLTLVDVPEMRALATGVNLALLVVLIHLSLRLVDRPLRVPRPAAALALAAVAVWCEPVWTTLRYGQINLLLAALVLWDLSRRPDHRWAGVGIGIAAGIKLTPALFAVFLALCGLVRAWQRLRRTGRLDRGVWNHWLRRAAVACGAFAGTVLLAAVVLPRDSRHFWTEAVFAPERVGRVEDTANQSLRGVLARLLHTTDPDAGWLPLAAVVAAAGLAVAVAAALAGPRRLPSAHAWAVVACASTALLVSPVSWSHHWVWCVPTALLLGAEALRRGGALWWTGAASAALLFCSYALWWVPHDPAERFELRQSGVEMVLSAVYPLAGTTVLVLTAVLAVRALRRPVPYPSAPAGSGGAAVPGRRRPLGPARAQAATKE</sequence>
<dbReference type="RefSeq" id="WP_344322350.1">
    <property type="nucleotide sequence ID" value="NZ_BAAASZ010000020.1"/>
</dbReference>
<comment type="subcellular location">
    <subcellularLocation>
        <location evidence="1">Cell membrane</location>
        <topology evidence="1">Multi-pass membrane protein</topology>
    </subcellularLocation>
</comment>
<reference evidence="10 11" key="1">
    <citation type="journal article" date="2019" name="Int. J. Syst. Evol. Microbiol.">
        <title>The Global Catalogue of Microorganisms (GCM) 10K type strain sequencing project: providing services to taxonomists for standard genome sequencing and annotation.</title>
        <authorList>
            <consortium name="The Broad Institute Genomics Platform"/>
            <consortium name="The Broad Institute Genome Sequencing Center for Infectious Disease"/>
            <person name="Wu L."/>
            <person name="Ma J."/>
        </authorList>
    </citation>
    <scope>NUCLEOTIDE SEQUENCE [LARGE SCALE GENOMIC DNA]</scope>
    <source>
        <strain evidence="10 11">JCM 6305</strain>
    </source>
</reference>
<evidence type="ECO:0000256" key="4">
    <source>
        <dbReference type="ARBA" id="ARBA00022692"/>
    </source>
</evidence>
<dbReference type="Pfam" id="PF09594">
    <property type="entry name" value="GT87"/>
    <property type="match status" value="1"/>
</dbReference>
<keyword evidence="5 9" id="KW-1133">Transmembrane helix</keyword>
<protein>
    <recommendedName>
        <fullName evidence="12">DUF2029 domain-containing protein</fullName>
    </recommendedName>
</protein>
<keyword evidence="3" id="KW-0808">Transferase</keyword>